<feature type="transmembrane region" description="Helical" evidence="14">
    <location>
        <begin position="496"/>
        <end position="513"/>
    </location>
</feature>
<comment type="cofactor">
    <cofactor evidence="1">
        <name>Zn(2+)</name>
        <dbReference type="ChEBI" id="CHEBI:29105"/>
    </cofactor>
</comment>
<evidence type="ECO:0000256" key="5">
    <source>
        <dbReference type="ARBA" id="ARBA00022692"/>
    </source>
</evidence>
<dbReference type="Pfam" id="PF22248">
    <property type="entry name" value="ERMP1_C"/>
    <property type="match status" value="1"/>
</dbReference>
<evidence type="ECO:0000259" key="16">
    <source>
        <dbReference type="Pfam" id="PF22248"/>
    </source>
</evidence>
<organism evidence="18 19">
    <name type="scientific">Drosophila arizonae</name>
    <name type="common">Fruit fly</name>
    <dbReference type="NCBI Taxonomy" id="7263"/>
    <lineage>
        <taxon>Eukaryota</taxon>
        <taxon>Metazoa</taxon>
        <taxon>Ecdysozoa</taxon>
        <taxon>Arthropoda</taxon>
        <taxon>Hexapoda</taxon>
        <taxon>Insecta</taxon>
        <taxon>Pterygota</taxon>
        <taxon>Neoptera</taxon>
        <taxon>Endopterygota</taxon>
        <taxon>Diptera</taxon>
        <taxon>Brachycera</taxon>
        <taxon>Muscomorpha</taxon>
        <taxon>Ephydroidea</taxon>
        <taxon>Drosophilidae</taxon>
        <taxon>Drosophila</taxon>
    </lineage>
</organism>
<evidence type="ECO:0000256" key="14">
    <source>
        <dbReference type="SAM" id="Phobius"/>
    </source>
</evidence>
<evidence type="ECO:0000256" key="13">
    <source>
        <dbReference type="ARBA" id="ARBA00023180"/>
    </source>
</evidence>
<feature type="transmembrane region" description="Helical" evidence="14">
    <location>
        <begin position="553"/>
        <end position="571"/>
    </location>
</feature>
<keyword evidence="4" id="KW-0645">Protease</keyword>
<keyword evidence="7" id="KW-0378">Hydrolase</keyword>
<evidence type="ECO:0000256" key="4">
    <source>
        <dbReference type="ARBA" id="ARBA00022670"/>
    </source>
</evidence>
<evidence type="ECO:0000313" key="18">
    <source>
        <dbReference type="Proteomes" id="UP000694904"/>
    </source>
</evidence>
<proteinExistence type="inferred from homology"/>
<reference evidence="18" key="1">
    <citation type="journal article" date="1997" name="Nucleic Acids Res.">
        <title>tRNAscan-SE: a program for improved detection of transfer RNA genes in genomic sequence.</title>
        <authorList>
            <person name="Lowe T.M."/>
            <person name="Eddy S.R."/>
        </authorList>
    </citation>
    <scope>NUCLEOTIDE SEQUENCE [LARGE SCALE GENOMIC DNA]</scope>
</reference>
<dbReference type="InterPro" id="IPR048024">
    <property type="entry name" value="Fxna-like_M28_dom"/>
</dbReference>
<evidence type="ECO:0000256" key="7">
    <source>
        <dbReference type="ARBA" id="ARBA00022801"/>
    </source>
</evidence>
<evidence type="ECO:0000256" key="10">
    <source>
        <dbReference type="ARBA" id="ARBA00022989"/>
    </source>
</evidence>
<dbReference type="RefSeq" id="XP_017864630.1">
    <property type="nucleotide sequence ID" value="XM_018009141.1"/>
</dbReference>
<feature type="transmembrane region" description="Helical" evidence="14">
    <location>
        <begin position="429"/>
        <end position="450"/>
    </location>
</feature>
<evidence type="ECO:0000313" key="19">
    <source>
        <dbReference type="RefSeq" id="XP_017864630.1"/>
    </source>
</evidence>
<dbReference type="Pfam" id="PF04389">
    <property type="entry name" value="Peptidase_M28"/>
    <property type="match status" value="1"/>
</dbReference>
<dbReference type="InterPro" id="IPR045175">
    <property type="entry name" value="M28_fam"/>
</dbReference>
<evidence type="ECO:0000256" key="2">
    <source>
        <dbReference type="ARBA" id="ARBA00004477"/>
    </source>
</evidence>
<feature type="transmembrane region" description="Helical" evidence="14">
    <location>
        <begin position="394"/>
        <end position="417"/>
    </location>
</feature>
<evidence type="ECO:0000259" key="15">
    <source>
        <dbReference type="Pfam" id="PF04389"/>
    </source>
</evidence>
<feature type="transmembrane region" description="Helical" evidence="14">
    <location>
        <begin position="456"/>
        <end position="475"/>
    </location>
</feature>
<feature type="transmembrane region" description="Helical" evidence="14">
    <location>
        <begin position="347"/>
        <end position="374"/>
    </location>
</feature>
<gene>
    <name evidence="19" type="primary">LOC108614923</name>
</gene>
<dbReference type="GeneID" id="108614923"/>
<dbReference type="Proteomes" id="UP000694904">
    <property type="component" value="Chromosome 5"/>
</dbReference>
<dbReference type="CDD" id="cd03875">
    <property type="entry name" value="M28_Fxna_like"/>
    <property type="match status" value="1"/>
</dbReference>
<protein>
    <submittedName>
        <fullName evidence="19">Endoplasmic reticulum metallopeptidase 1-like</fullName>
    </submittedName>
</protein>
<reference evidence="18" key="2">
    <citation type="journal article" date="2016" name="G3 (Bethesda)">
        <title>Genome Evolution in Three Species of Cactophilic Drosophila.</title>
        <authorList>
            <person name="Sanchez-Flores A."/>
            <person name="Penazola F."/>
            <person name="Carpinteyro-Ponce J."/>
            <person name="Nazario-Yepiz N."/>
            <person name="Abreu-Goodger C."/>
            <person name="Machado C.A."/>
            <person name="Markow T.A."/>
        </authorList>
    </citation>
    <scope>NUCLEOTIDE SEQUENCE [LARGE SCALE GENOMIC DNA]</scope>
</reference>
<keyword evidence="10 14" id="KW-1133">Transmembrane helix</keyword>
<feature type="transmembrane region" description="Helical" evidence="14">
    <location>
        <begin position="318"/>
        <end position="335"/>
    </location>
</feature>
<keyword evidence="8" id="KW-0256">Endoplasmic reticulum</keyword>
<feature type="transmembrane region" description="Helical" evidence="14">
    <location>
        <begin position="525"/>
        <end position="546"/>
    </location>
</feature>
<accession>A0ABM1PBP4</accession>
<keyword evidence="11" id="KW-0482">Metalloprotease</keyword>
<evidence type="ECO:0000256" key="3">
    <source>
        <dbReference type="ARBA" id="ARBA00010918"/>
    </source>
</evidence>
<reference evidence="19" key="3">
    <citation type="submission" date="2025-08" db="UniProtKB">
        <authorList>
            <consortium name="RefSeq"/>
        </authorList>
    </citation>
    <scope>IDENTIFICATION</scope>
    <source>
        <tissue evidence="19">Whole organism</tissue>
    </source>
</reference>
<dbReference type="InterPro" id="IPR007484">
    <property type="entry name" value="Peptidase_M28"/>
</dbReference>
<keyword evidence="12 14" id="KW-0472">Membrane</keyword>
<evidence type="ECO:0000259" key="17">
    <source>
        <dbReference type="Pfam" id="PF22249"/>
    </source>
</evidence>
<dbReference type="Pfam" id="PF22249">
    <property type="entry name" value="ERMP1-TM"/>
    <property type="match status" value="1"/>
</dbReference>
<feature type="domain" description="Endoplasmic reticulum metallopeptidase 1-like C-terminal" evidence="16">
    <location>
        <begin position="583"/>
        <end position="654"/>
    </location>
</feature>
<evidence type="ECO:0000256" key="12">
    <source>
        <dbReference type="ARBA" id="ARBA00023136"/>
    </source>
</evidence>
<sequence length="670" mass="74715">MEDAKKNEFIAERAYKNLYTLSNIGNKIVGSKENEIEAVEFLLKELHQVKEESLKEIFDIEIDLSQGSGVFERNSAISAYQGLQNIAVKLTPKGSTSKSYLLVNSHFDTLPGAGAGDAGFMIVTMLEVFRVMANTNQSFEHPIVFLFNGAEETGLQASHAFITQHKWAPFCKAVVNLDAAGSGGREILFQSGPNQPWLMAYYKKHIKHPLATTLAEEIFQLGLIPSDTDFRQFTTFGNIPGLDMAQCINGFVYHTKYDLIDVIPRESLQNTGDNLLSLIRGLANAAELHNTEAYNTGHTVFFDFLGLYFIHYTETTGVFLNIGVAAAAFILIYISMWRMAAVSQVSFYYVACWFTLVLIIQVISFALGLAFPVIVAYVMDNLGLSLAYYSTPMLVIGLYVCPSLIGLSLPITIFYALQGNKKISTGYQVQLVLHGQALILTVLVFGLTVFGLRSTYIFIIPLVFYVLPLAVNLLTTLHDRGYAWVALHKLSQIIPFLYSSYLFYIFIVVMTPMGGRAGSGSNRDLYIAVLASAGAILSLGLLIPLINTFRRPSYVVISLLVITALSIYLASSTRIGFPYRPKTNVQRLEYLQVRNMFYEYDGTLSKDESGYLFNFEDRLVEKPLIGTSVNLTGWVSIESRCNAHMFCGMPLYDLRFVRNQICGELNNDPH</sequence>
<dbReference type="InterPro" id="IPR053973">
    <property type="entry name" value="ERMP1-like_C"/>
</dbReference>
<dbReference type="InterPro" id="IPR053974">
    <property type="entry name" value="ERMP1_1-A_TM"/>
</dbReference>
<evidence type="ECO:0000256" key="6">
    <source>
        <dbReference type="ARBA" id="ARBA00022723"/>
    </source>
</evidence>
<evidence type="ECO:0000256" key="11">
    <source>
        <dbReference type="ARBA" id="ARBA00023049"/>
    </source>
</evidence>
<comment type="subcellular location">
    <subcellularLocation>
        <location evidence="2">Endoplasmic reticulum membrane</location>
        <topology evidence="2">Multi-pass membrane protein</topology>
    </subcellularLocation>
</comment>
<keyword evidence="6" id="KW-0479">Metal-binding</keyword>
<feature type="domain" description="Peptidase M28" evidence="15">
    <location>
        <begin position="85"/>
        <end position="278"/>
    </location>
</feature>
<dbReference type="PANTHER" id="PTHR12147:SF22">
    <property type="entry name" value="ENDOPLASMIC RETICULUM METALLOPEPTIDASE 1"/>
    <property type="match status" value="1"/>
</dbReference>
<dbReference type="PANTHER" id="PTHR12147">
    <property type="entry name" value="METALLOPEPTIDASE M28 FAMILY MEMBER"/>
    <property type="match status" value="1"/>
</dbReference>
<dbReference type="SUPFAM" id="SSF53187">
    <property type="entry name" value="Zn-dependent exopeptidases"/>
    <property type="match status" value="1"/>
</dbReference>
<keyword evidence="5 14" id="KW-0812">Transmembrane</keyword>
<keyword evidence="18" id="KW-1185">Reference proteome</keyword>
<feature type="domain" description="Endoplasmic reticulum metallopeptidase 1/1-A TM" evidence="17">
    <location>
        <begin position="354"/>
        <end position="568"/>
    </location>
</feature>
<keyword evidence="9" id="KW-0862">Zinc</keyword>
<dbReference type="Gene3D" id="3.40.630.10">
    <property type="entry name" value="Zn peptidases"/>
    <property type="match status" value="1"/>
</dbReference>
<evidence type="ECO:0000256" key="9">
    <source>
        <dbReference type="ARBA" id="ARBA00022833"/>
    </source>
</evidence>
<evidence type="ECO:0000256" key="1">
    <source>
        <dbReference type="ARBA" id="ARBA00001947"/>
    </source>
</evidence>
<comment type="similarity">
    <text evidence="3">Belongs to the peptidase M28 family.</text>
</comment>
<keyword evidence="13" id="KW-0325">Glycoprotein</keyword>
<name>A0ABM1PBP4_DROAR</name>
<evidence type="ECO:0000256" key="8">
    <source>
        <dbReference type="ARBA" id="ARBA00022824"/>
    </source>
</evidence>